<name>A0A1E5QLA0_9CYAN</name>
<comment type="caution">
    <text evidence="2">The sequence shown here is derived from an EMBL/GenBank/DDBJ whole genome shotgun (WGS) entry which is preliminary data.</text>
</comment>
<organism evidence="2">
    <name type="scientific">Desertifilum tharense IPPAS B-1220</name>
    <dbReference type="NCBI Taxonomy" id="1781255"/>
    <lineage>
        <taxon>Bacteria</taxon>
        <taxon>Bacillati</taxon>
        <taxon>Cyanobacteriota</taxon>
        <taxon>Cyanophyceae</taxon>
        <taxon>Desertifilales</taxon>
        <taxon>Desertifilaceae</taxon>
        <taxon>Desertifilum</taxon>
    </lineage>
</organism>
<accession>A0A1E5QLA0</accession>
<dbReference type="Gene3D" id="3.40.50.1580">
    <property type="entry name" value="Nucleoside phosphorylase domain"/>
    <property type="match status" value="1"/>
</dbReference>
<evidence type="ECO:0000259" key="1">
    <source>
        <dbReference type="Pfam" id="PF01048"/>
    </source>
</evidence>
<gene>
    <name evidence="2" type="ORF">BH720_09605</name>
</gene>
<dbReference type="STRING" id="1781255.BH720_09605"/>
<evidence type="ECO:0000313" key="2">
    <source>
        <dbReference type="EMBL" id="OEJ75410.1"/>
    </source>
</evidence>
<dbReference type="GO" id="GO:0003824">
    <property type="term" value="F:catalytic activity"/>
    <property type="evidence" value="ECO:0007669"/>
    <property type="project" value="InterPro"/>
</dbReference>
<dbReference type="InterPro" id="IPR035994">
    <property type="entry name" value="Nucleoside_phosphorylase_sf"/>
</dbReference>
<feature type="domain" description="Nucleoside phosphorylase" evidence="1">
    <location>
        <begin position="49"/>
        <end position="174"/>
    </location>
</feature>
<dbReference type="SUPFAM" id="SSF53167">
    <property type="entry name" value="Purine and uridine phosphorylases"/>
    <property type="match status" value="1"/>
</dbReference>
<dbReference type="AlphaFoldDB" id="A0A1E5QLA0"/>
<dbReference type="EMBL" id="MJGC01000051">
    <property type="protein sequence ID" value="OEJ75410.1"/>
    <property type="molecule type" value="Genomic_DNA"/>
</dbReference>
<sequence>MILNRWIVENLVLLVPQGAEYQAVCRGLKQHPGTVPFVLPIPVGVNAVRRYLQTWKQLPKQVYVLGLCGSLNPEYQVGEVVLYQKCLYVREELHKQDCHPALTATLQTQLNSKMKWATALTCDRILHLAADKRNLGETYNADIVDMEGFAVLDILSPLGVEVAMLRVVSDDCNGDLPNLAGTLSEEGALLPLPLAIRMIRQPLAASRLIRGSLKALQVLQTLAQTLNFS</sequence>
<dbReference type="GO" id="GO:0009116">
    <property type="term" value="P:nucleoside metabolic process"/>
    <property type="evidence" value="ECO:0007669"/>
    <property type="project" value="InterPro"/>
</dbReference>
<dbReference type="InterPro" id="IPR000845">
    <property type="entry name" value="Nucleoside_phosphorylase_d"/>
</dbReference>
<reference evidence="2" key="1">
    <citation type="submission" date="2016-09" db="EMBL/GenBank/DDBJ databases">
        <title>Draft genome of thermotolerant cyanobacterium Desertifilum sp. strain IPPAS B-1220.</title>
        <authorList>
            <person name="Sinetova M.A."/>
            <person name="Bolakhan K."/>
            <person name="Zayadan B.K."/>
            <person name="Mironov K.S."/>
            <person name="Ustinova V."/>
            <person name="Kupriyanova E.V."/>
            <person name="Sidorov R.A."/>
            <person name="Skrypnik A.N."/>
            <person name="Gogoleva N.E."/>
            <person name="Gogolev Y.V."/>
            <person name="Los D.A."/>
        </authorList>
    </citation>
    <scope>NUCLEOTIDE SEQUENCE [LARGE SCALE GENOMIC DNA]</scope>
    <source>
        <strain evidence="2">IPPAS B-1220</strain>
    </source>
</reference>
<dbReference type="Pfam" id="PF01048">
    <property type="entry name" value="PNP_UDP_1"/>
    <property type="match status" value="1"/>
</dbReference>
<protein>
    <recommendedName>
        <fullName evidence="1">Nucleoside phosphorylase domain-containing protein</fullName>
    </recommendedName>
</protein>
<proteinExistence type="predicted"/>